<evidence type="ECO:0000259" key="7">
    <source>
        <dbReference type="PROSITE" id="PS51900"/>
    </source>
</evidence>
<evidence type="ECO:0000313" key="8">
    <source>
        <dbReference type="EMBL" id="MEJ8568808.1"/>
    </source>
</evidence>
<keyword evidence="4" id="KW-0233">DNA recombination</keyword>
<dbReference type="RefSeq" id="WP_354696132.1">
    <property type="nucleotide sequence ID" value="NZ_JAZHOG010000010.1"/>
</dbReference>
<evidence type="ECO:0000256" key="5">
    <source>
        <dbReference type="PROSITE-ProRule" id="PRU01248"/>
    </source>
</evidence>
<dbReference type="GO" id="GO:0006310">
    <property type="term" value="P:DNA recombination"/>
    <property type="evidence" value="ECO:0007669"/>
    <property type="project" value="UniProtKB-KW"/>
</dbReference>
<dbReference type="InterPro" id="IPR025166">
    <property type="entry name" value="Integrase_DNA_bind_dom"/>
</dbReference>
<evidence type="ECO:0000256" key="2">
    <source>
        <dbReference type="ARBA" id="ARBA00022908"/>
    </source>
</evidence>
<evidence type="ECO:0000256" key="1">
    <source>
        <dbReference type="ARBA" id="ARBA00008857"/>
    </source>
</evidence>
<dbReference type="GO" id="GO:0003677">
    <property type="term" value="F:DNA binding"/>
    <property type="evidence" value="ECO:0007669"/>
    <property type="project" value="UniProtKB-UniRule"/>
</dbReference>
<dbReference type="InterPro" id="IPR044068">
    <property type="entry name" value="CB"/>
</dbReference>
<dbReference type="PROSITE" id="PS51898">
    <property type="entry name" value="TYR_RECOMBINASE"/>
    <property type="match status" value="1"/>
</dbReference>
<keyword evidence="9" id="KW-1185">Reference proteome</keyword>
<evidence type="ECO:0000259" key="6">
    <source>
        <dbReference type="PROSITE" id="PS51898"/>
    </source>
</evidence>
<dbReference type="SUPFAM" id="SSF56349">
    <property type="entry name" value="DNA breaking-rejoining enzymes"/>
    <property type="match status" value="1"/>
</dbReference>
<dbReference type="PANTHER" id="PTHR30629">
    <property type="entry name" value="PROPHAGE INTEGRASE"/>
    <property type="match status" value="1"/>
</dbReference>
<keyword evidence="2" id="KW-0229">DNA integration</keyword>
<dbReference type="AlphaFoldDB" id="A0AAW9RF08"/>
<sequence>MPKARLTDLSVQRLKWDGKQTITWDTTLPGFGVRVGKNKKTFLIMVGKERRKVTIGHYPDDKLKDARNKAKSALLKVHHPKTDTESLKEEYLEDVKLRLAEKTYTGYKTNLDNFDFEVTSLTLVEARSYLSQYDDAPQNQNNAFRALRAFLNWCVREGHIDHHPLQGLPEPNKFPSRDRVLSDEELIKIWEHTDFHPYGHIVRCLMLSGQRMSQIWKAQPEWIGDGVITFPKEIMKGKESHTIPLTPLMAEYFKPPFVFNGWSKSKARLDKKCGVTGWRLHDLRRTLATNCAKLGIPIHVVEKVLDHKSGTVSGIVAVYNRYSYLGEMENALLTHENHLHSIFTAKDT</sequence>
<evidence type="ECO:0000313" key="9">
    <source>
        <dbReference type="Proteomes" id="UP001359886"/>
    </source>
</evidence>
<dbReference type="Gene3D" id="3.30.160.390">
    <property type="entry name" value="Integrase, DNA-binding domain"/>
    <property type="match status" value="1"/>
</dbReference>
<dbReference type="Proteomes" id="UP001359886">
    <property type="component" value="Unassembled WGS sequence"/>
</dbReference>
<reference evidence="8 9" key="1">
    <citation type="submission" date="2024-02" db="EMBL/GenBank/DDBJ databases">
        <title>A novel Wenzhouxiangellaceae bacterium, isolated from coastal sediments.</title>
        <authorList>
            <person name="Du Z.-J."/>
            <person name="Ye Y.-Q."/>
            <person name="Zhang X.-Y."/>
        </authorList>
    </citation>
    <scope>NUCLEOTIDE SEQUENCE [LARGE SCALE GENOMIC DNA]</scope>
    <source>
        <strain evidence="8 9">CH-27</strain>
    </source>
</reference>
<dbReference type="InterPro" id="IPR002104">
    <property type="entry name" value="Integrase_catalytic"/>
</dbReference>
<name>A0AAW9RF08_9GAMM</name>
<dbReference type="InterPro" id="IPR038488">
    <property type="entry name" value="Integrase_DNA-bd_sf"/>
</dbReference>
<feature type="domain" description="Tyr recombinase" evidence="6">
    <location>
        <begin position="176"/>
        <end position="333"/>
    </location>
</feature>
<dbReference type="InterPro" id="IPR010998">
    <property type="entry name" value="Integrase_recombinase_N"/>
</dbReference>
<dbReference type="InterPro" id="IPR013762">
    <property type="entry name" value="Integrase-like_cat_sf"/>
</dbReference>
<gene>
    <name evidence="8" type="ORF">V3330_14335</name>
</gene>
<dbReference type="PROSITE" id="PS51900">
    <property type="entry name" value="CB"/>
    <property type="match status" value="1"/>
</dbReference>
<evidence type="ECO:0000256" key="4">
    <source>
        <dbReference type="ARBA" id="ARBA00023172"/>
    </source>
</evidence>
<dbReference type="Gene3D" id="1.10.443.10">
    <property type="entry name" value="Intergrase catalytic core"/>
    <property type="match status" value="1"/>
</dbReference>
<comment type="caution">
    <text evidence="8">The sequence shown here is derived from an EMBL/GenBank/DDBJ whole genome shotgun (WGS) entry which is preliminary data.</text>
</comment>
<evidence type="ECO:0000256" key="3">
    <source>
        <dbReference type="ARBA" id="ARBA00023125"/>
    </source>
</evidence>
<dbReference type="GO" id="GO:0015074">
    <property type="term" value="P:DNA integration"/>
    <property type="evidence" value="ECO:0007669"/>
    <property type="project" value="UniProtKB-KW"/>
</dbReference>
<keyword evidence="3 5" id="KW-0238">DNA-binding</keyword>
<protein>
    <submittedName>
        <fullName evidence="8">Integrase family protein</fullName>
    </submittedName>
</protein>
<accession>A0AAW9RF08</accession>
<comment type="similarity">
    <text evidence="1">Belongs to the 'phage' integrase family.</text>
</comment>
<dbReference type="InterPro" id="IPR050808">
    <property type="entry name" value="Phage_Integrase"/>
</dbReference>
<dbReference type="Gene3D" id="1.10.150.130">
    <property type="match status" value="1"/>
</dbReference>
<feature type="domain" description="Core-binding (CB)" evidence="7">
    <location>
        <begin position="82"/>
        <end position="155"/>
    </location>
</feature>
<dbReference type="EMBL" id="JAZHOG010000010">
    <property type="protein sequence ID" value="MEJ8568808.1"/>
    <property type="molecule type" value="Genomic_DNA"/>
</dbReference>
<dbReference type="PANTHER" id="PTHR30629:SF2">
    <property type="entry name" value="PROPHAGE INTEGRASE INTS-RELATED"/>
    <property type="match status" value="1"/>
</dbReference>
<dbReference type="InterPro" id="IPR011010">
    <property type="entry name" value="DNA_brk_join_enz"/>
</dbReference>
<organism evidence="8 9">
    <name type="scientific">Elongatibacter sediminis</name>
    <dbReference type="NCBI Taxonomy" id="3119006"/>
    <lineage>
        <taxon>Bacteria</taxon>
        <taxon>Pseudomonadati</taxon>
        <taxon>Pseudomonadota</taxon>
        <taxon>Gammaproteobacteria</taxon>
        <taxon>Chromatiales</taxon>
        <taxon>Wenzhouxiangellaceae</taxon>
        <taxon>Elongatibacter</taxon>
    </lineage>
</organism>
<dbReference type="Pfam" id="PF13356">
    <property type="entry name" value="Arm-DNA-bind_3"/>
    <property type="match status" value="1"/>
</dbReference>
<proteinExistence type="inferred from homology"/>